<feature type="transmembrane region" description="Helical" evidence="9">
    <location>
        <begin position="132"/>
        <end position="150"/>
    </location>
</feature>
<keyword evidence="12" id="KW-1185">Reference proteome</keyword>
<feature type="transmembrane region" description="Helical" evidence="9">
    <location>
        <begin position="219"/>
        <end position="244"/>
    </location>
</feature>
<feature type="transmembrane region" description="Helical" evidence="9">
    <location>
        <begin position="162"/>
        <end position="184"/>
    </location>
</feature>
<evidence type="ECO:0000313" key="12">
    <source>
        <dbReference type="Proteomes" id="UP001217083"/>
    </source>
</evidence>
<gene>
    <name evidence="11" type="ORF">PY091_17675</name>
</gene>
<dbReference type="InterPro" id="IPR004358">
    <property type="entry name" value="Sig_transdc_His_kin-like_C"/>
</dbReference>
<keyword evidence="5" id="KW-0547">Nucleotide-binding</keyword>
<keyword evidence="9" id="KW-0472">Membrane</keyword>
<reference evidence="11 12" key="1">
    <citation type="submission" date="2023-03" db="EMBL/GenBank/DDBJ databases">
        <title>Muricauda XX sp. nov. and Muricauda XXX sp. nov., two novel species isolated from Okinawa Trough.</title>
        <authorList>
            <person name="Cao W."/>
            <person name="Deng X."/>
        </authorList>
    </citation>
    <scope>NUCLEOTIDE SEQUENCE [LARGE SCALE GENOMIC DNA]</scope>
    <source>
        <strain evidence="11 12">81s02</strain>
    </source>
</reference>
<evidence type="ECO:0000313" key="11">
    <source>
        <dbReference type="EMBL" id="MDF0709046.1"/>
    </source>
</evidence>
<dbReference type="Pfam" id="PF02518">
    <property type="entry name" value="HATPase_c"/>
    <property type="match status" value="1"/>
</dbReference>
<dbReference type="InterPro" id="IPR011623">
    <property type="entry name" value="7TMR_DISM_rcpt_extracell_dom1"/>
</dbReference>
<dbReference type="InterPro" id="IPR036097">
    <property type="entry name" value="HisK_dim/P_sf"/>
</dbReference>
<dbReference type="EMBL" id="JARFVA010000009">
    <property type="protein sequence ID" value="MDF0709046.1"/>
    <property type="molecule type" value="Genomic_DNA"/>
</dbReference>
<keyword evidence="9" id="KW-0812">Transmembrane</keyword>
<dbReference type="Gene3D" id="1.10.287.130">
    <property type="match status" value="1"/>
</dbReference>
<feature type="transmembrane region" description="Helical" evidence="9">
    <location>
        <begin position="60"/>
        <end position="77"/>
    </location>
</feature>
<dbReference type="SUPFAM" id="SSF47384">
    <property type="entry name" value="Homodimeric domain of signal transducing histidine kinase"/>
    <property type="match status" value="1"/>
</dbReference>
<dbReference type="InterPro" id="IPR003594">
    <property type="entry name" value="HATPase_dom"/>
</dbReference>
<evidence type="ECO:0000256" key="7">
    <source>
        <dbReference type="ARBA" id="ARBA00022840"/>
    </source>
</evidence>
<dbReference type="EC" id="2.7.13.3" evidence="2"/>
<dbReference type="InterPro" id="IPR003661">
    <property type="entry name" value="HisK_dim/P_dom"/>
</dbReference>
<feature type="domain" description="Histidine kinase" evidence="10">
    <location>
        <begin position="302"/>
        <end position="516"/>
    </location>
</feature>
<comment type="catalytic activity">
    <reaction evidence="1">
        <text>ATP + protein L-histidine = ADP + protein N-phospho-L-histidine.</text>
        <dbReference type="EC" id="2.7.13.3"/>
    </reaction>
</comment>
<feature type="transmembrane region" description="Helical" evidence="9">
    <location>
        <begin position="89"/>
        <end position="111"/>
    </location>
</feature>
<keyword evidence="7 11" id="KW-0067">ATP-binding</keyword>
<dbReference type="PROSITE" id="PS50109">
    <property type="entry name" value="HIS_KIN"/>
    <property type="match status" value="1"/>
</dbReference>
<feature type="transmembrane region" description="Helical" evidence="9">
    <location>
        <begin position="30"/>
        <end position="48"/>
    </location>
</feature>
<evidence type="ECO:0000256" key="1">
    <source>
        <dbReference type="ARBA" id="ARBA00000085"/>
    </source>
</evidence>
<dbReference type="InterPro" id="IPR005467">
    <property type="entry name" value="His_kinase_dom"/>
</dbReference>
<name>A0ABT5XU17_9FLAO</name>
<dbReference type="SUPFAM" id="SSF55874">
    <property type="entry name" value="ATPase domain of HSP90 chaperone/DNA topoisomerase II/histidine kinase"/>
    <property type="match status" value="1"/>
</dbReference>
<dbReference type="CDD" id="cd00082">
    <property type="entry name" value="HisKA"/>
    <property type="match status" value="1"/>
</dbReference>
<keyword evidence="4" id="KW-0808">Transferase</keyword>
<evidence type="ECO:0000256" key="5">
    <source>
        <dbReference type="ARBA" id="ARBA00022741"/>
    </source>
</evidence>
<organism evidence="11 12">
    <name type="scientific">Flagellimonas okinawensis</name>
    <dbReference type="NCBI Taxonomy" id="3031324"/>
    <lineage>
        <taxon>Bacteria</taxon>
        <taxon>Pseudomonadati</taxon>
        <taxon>Bacteroidota</taxon>
        <taxon>Flavobacteriia</taxon>
        <taxon>Flavobacteriales</taxon>
        <taxon>Flavobacteriaceae</taxon>
        <taxon>Flagellimonas</taxon>
    </lineage>
</organism>
<dbReference type="PRINTS" id="PR00344">
    <property type="entry name" value="BCTRLSENSOR"/>
</dbReference>
<keyword evidence="3" id="KW-0597">Phosphoprotein</keyword>
<evidence type="ECO:0000256" key="4">
    <source>
        <dbReference type="ARBA" id="ARBA00022679"/>
    </source>
</evidence>
<sequence>MKKGIGVEPVPKALFLTAYPLINIMENLDFRFLTTLVFTAIFGVFGVYHLFSYLILRHKILLHYCILIFGLTMHWSLSFFIDGSFGESLALFADKASLTTAMITTYGLLIFTKDYLNIEGSRYPRLSKGYRFLIIATVGLPLLHLANNLLTGSDVFNDMVVMIAAIIAMAAIFLNIFSGFWLFTAQRFNRYYLYSYAPILLAALFYIGTWFLMRFYTFNAIPVVLTTSVLITFQLILFSLLLGFKYKLIEDENMRIQIEANRNLISEVDRQTKELQITNSALEMQNEELARVNELKNKLFSLLSHDVRAPLNNLSVIISMIEEHLEDDELKGILEKLNIEISDKIDMVNGLLQWSYSQLEGIRLETRRCDIQEMFATLSNEFERIAENKNIAIVHEVSAPEILTDDNILKVVLRNLISNALKFSHKDQKIVLWSRQGEGYIEIGVEDFGTGMDASWFNKLAQGDKPQSTRGTSGEKGTGFGLLIAKDFVEILGGELICESQKNEGTNFMVRFSSEH</sequence>
<evidence type="ECO:0000259" key="10">
    <source>
        <dbReference type="PROSITE" id="PS50109"/>
    </source>
</evidence>
<evidence type="ECO:0000256" key="2">
    <source>
        <dbReference type="ARBA" id="ARBA00012438"/>
    </source>
</evidence>
<dbReference type="Gene3D" id="3.30.565.10">
    <property type="entry name" value="Histidine kinase-like ATPase, C-terminal domain"/>
    <property type="match status" value="1"/>
</dbReference>
<dbReference type="PANTHER" id="PTHR42878">
    <property type="entry name" value="TWO-COMPONENT HISTIDINE KINASE"/>
    <property type="match status" value="1"/>
</dbReference>
<dbReference type="Proteomes" id="UP001217083">
    <property type="component" value="Unassembled WGS sequence"/>
</dbReference>
<feature type="transmembrane region" description="Helical" evidence="9">
    <location>
        <begin position="191"/>
        <end position="213"/>
    </location>
</feature>
<comment type="caution">
    <text evidence="11">The sequence shown here is derived from an EMBL/GenBank/DDBJ whole genome shotgun (WGS) entry which is preliminary data.</text>
</comment>
<keyword evidence="8" id="KW-0902">Two-component regulatory system</keyword>
<dbReference type="PANTHER" id="PTHR42878:SF7">
    <property type="entry name" value="SENSOR HISTIDINE KINASE GLRK"/>
    <property type="match status" value="1"/>
</dbReference>
<dbReference type="SMART" id="SM00387">
    <property type="entry name" value="HATPase_c"/>
    <property type="match status" value="1"/>
</dbReference>
<evidence type="ECO:0000256" key="9">
    <source>
        <dbReference type="SAM" id="Phobius"/>
    </source>
</evidence>
<dbReference type="CDD" id="cd00075">
    <property type="entry name" value="HATPase"/>
    <property type="match status" value="1"/>
</dbReference>
<dbReference type="Pfam" id="PF07695">
    <property type="entry name" value="7TMR-DISM_7TM"/>
    <property type="match status" value="1"/>
</dbReference>
<proteinExistence type="predicted"/>
<dbReference type="InterPro" id="IPR050351">
    <property type="entry name" value="BphY/WalK/GraS-like"/>
</dbReference>
<dbReference type="RefSeq" id="WP_275650815.1">
    <property type="nucleotide sequence ID" value="NZ_JARFVA010000009.1"/>
</dbReference>
<evidence type="ECO:0000256" key="8">
    <source>
        <dbReference type="ARBA" id="ARBA00023012"/>
    </source>
</evidence>
<evidence type="ECO:0000256" key="6">
    <source>
        <dbReference type="ARBA" id="ARBA00022777"/>
    </source>
</evidence>
<protein>
    <recommendedName>
        <fullName evidence="2">histidine kinase</fullName>
        <ecNumber evidence="2">2.7.13.3</ecNumber>
    </recommendedName>
</protein>
<keyword evidence="6" id="KW-0418">Kinase</keyword>
<dbReference type="GO" id="GO:0005524">
    <property type="term" value="F:ATP binding"/>
    <property type="evidence" value="ECO:0007669"/>
    <property type="project" value="UniProtKB-KW"/>
</dbReference>
<dbReference type="InterPro" id="IPR036890">
    <property type="entry name" value="HATPase_C_sf"/>
</dbReference>
<accession>A0ABT5XU17</accession>
<keyword evidence="9" id="KW-1133">Transmembrane helix</keyword>
<evidence type="ECO:0000256" key="3">
    <source>
        <dbReference type="ARBA" id="ARBA00022553"/>
    </source>
</evidence>